<sequence>MKALMPGSRSKINREVEKAFYSLLDRKSLDLDTVMLFVLHSIFGFGADRARRYYESYVENFKVFYSNYEEAAYDRMRNDLKKYGIEVEMWYRELVTKSED</sequence>
<evidence type="ECO:0000313" key="2">
    <source>
        <dbReference type="Proteomes" id="UP000651482"/>
    </source>
</evidence>
<dbReference type="Proteomes" id="UP000651482">
    <property type="component" value="Unassembled WGS sequence"/>
</dbReference>
<reference evidence="1" key="1">
    <citation type="submission" date="2020-08" db="EMBL/GenBank/DDBJ databases">
        <title>Genome public.</title>
        <authorList>
            <person name="Liu C."/>
            <person name="Sun Q."/>
        </authorList>
    </citation>
    <scope>NUCLEOTIDE SEQUENCE</scope>
    <source>
        <strain evidence="1">NSJ-40</strain>
    </source>
</reference>
<dbReference type="AlphaFoldDB" id="A0A926DCN5"/>
<protein>
    <submittedName>
        <fullName evidence="1">Uncharacterized protein</fullName>
    </submittedName>
</protein>
<evidence type="ECO:0000313" key="1">
    <source>
        <dbReference type="EMBL" id="MBC8534570.1"/>
    </source>
</evidence>
<proteinExistence type="predicted"/>
<gene>
    <name evidence="1" type="ORF">IAG03_11370</name>
</gene>
<dbReference type="EMBL" id="JACRSN010000019">
    <property type="protein sequence ID" value="MBC8534570.1"/>
    <property type="molecule type" value="Genomic_DNA"/>
</dbReference>
<organism evidence="1 2">
    <name type="scientific">Yeguia hominis</name>
    <dbReference type="NCBI Taxonomy" id="2763662"/>
    <lineage>
        <taxon>Bacteria</taxon>
        <taxon>Bacillati</taxon>
        <taxon>Bacillota</taxon>
        <taxon>Clostridia</taxon>
        <taxon>Eubacteriales</taxon>
        <taxon>Yeguiaceae</taxon>
        <taxon>Yeguia</taxon>
    </lineage>
</organism>
<dbReference type="RefSeq" id="WP_249320157.1">
    <property type="nucleotide sequence ID" value="NZ_JACRSN010000019.1"/>
</dbReference>
<comment type="caution">
    <text evidence="1">The sequence shown here is derived from an EMBL/GenBank/DDBJ whole genome shotgun (WGS) entry which is preliminary data.</text>
</comment>
<keyword evidence="2" id="KW-1185">Reference proteome</keyword>
<name>A0A926DCN5_9FIRM</name>
<accession>A0A926DCN5</accession>